<evidence type="ECO:0000256" key="1">
    <source>
        <dbReference type="ARBA" id="ARBA00023002"/>
    </source>
</evidence>
<dbReference type="Gene3D" id="3.40.605.10">
    <property type="entry name" value="Aldehyde Dehydrogenase, Chain A, domain 1"/>
    <property type="match status" value="1"/>
</dbReference>
<dbReference type="Proteomes" id="UP000664781">
    <property type="component" value="Unassembled WGS sequence"/>
</dbReference>
<feature type="domain" description="Aldehyde dehydrogenase" evidence="3">
    <location>
        <begin position="265"/>
        <end position="420"/>
    </location>
</feature>
<organism evidence="4 5">
    <name type="scientific">Streptomyces triculaminicus</name>
    <dbReference type="NCBI Taxonomy" id="2816232"/>
    <lineage>
        <taxon>Bacteria</taxon>
        <taxon>Bacillati</taxon>
        <taxon>Actinomycetota</taxon>
        <taxon>Actinomycetes</taxon>
        <taxon>Kitasatosporales</taxon>
        <taxon>Streptomycetaceae</taxon>
        <taxon>Streptomyces</taxon>
    </lineage>
</organism>
<gene>
    <name evidence="4" type="ORF">J1792_25230</name>
</gene>
<dbReference type="InterPro" id="IPR016161">
    <property type="entry name" value="Ald_DH/histidinol_DH"/>
</dbReference>
<keyword evidence="5" id="KW-1185">Reference proteome</keyword>
<dbReference type="InterPro" id="IPR015590">
    <property type="entry name" value="Aldehyde_DH_dom"/>
</dbReference>
<dbReference type="Gene3D" id="3.40.309.10">
    <property type="entry name" value="Aldehyde Dehydrogenase, Chain A, domain 2"/>
    <property type="match status" value="1"/>
</dbReference>
<dbReference type="SUPFAM" id="SSF53720">
    <property type="entry name" value="ALDH-like"/>
    <property type="match status" value="1"/>
</dbReference>
<evidence type="ECO:0000256" key="2">
    <source>
        <dbReference type="SAM" id="MobiDB-lite"/>
    </source>
</evidence>
<feature type="region of interest" description="Disordered" evidence="2">
    <location>
        <begin position="133"/>
        <end position="155"/>
    </location>
</feature>
<dbReference type="InterPro" id="IPR016162">
    <property type="entry name" value="Ald_DH_N"/>
</dbReference>
<proteinExistence type="predicted"/>
<evidence type="ECO:0000259" key="3">
    <source>
        <dbReference type="Pfam" id="PF00171"/>
    </source>
</evidence>
<evidence type="ECO:0000313" key="5">
    <source>
        <dbReference type="Proteomes" id="UP000664781"/>
    </source>
</evidence>
<dbReference type="Pfam" id="PF00171">
    <property type="entry name" value="Aldedh"/>
    <property type="match status" value="2"/>
</dbReference>
<dbReference type="PANTHER" id="PTHR43353:SF5">
    <property type="entry name" value="SUCCINATE-SEMIALDEHYDE DEHYDROGENASE, MITOCHONDRIAL"/>
    <property type="match status" value="1"/>
</dbReference>
<name>A0A939JT08_9ACTN</name>
<protein>
    <submittedName>
        <fullName evidence="4">Aldehyde dehydrogenase family protein</fullName>
    </submittedName>
</protein>
<dbReference type="AlphaFoldDB" id="A0A939JT08"/>
<keyword evidence="1" id="KW-0560">Oxidoreductase</keyword>
<dbReference type="PANTHER" id="PTHR43353">
    <property type="entry name" value="SUCCINATE-SEMIALDEHYDE DEHYDROGENASE, MITOCHONDRIAL"/>
    <property type="match status" value="1"/>
</dbReference>
<reference evidence="4" key="1">
    <citation type="submission" date="2021-03" db="EMBL/GenBank/DDBJ databases">
        <title>Streptomyces strains.</title>
        <authorList>
            <person name="Lund M.B."/>
            <person name="Toerring T."/>
        </authorList>
    </citation>
    <scope>NUCLEOTIDE SEQUENCE</scope>
    <source>
        <strain evidence="4">JCM 4242</strain>
    </source>
</reference>
<accession>A0A939JT08</accession>
<dbReference type="InterPro" id="IPR050740">
    <property type="entry name" value="Aldehyde_DH_Superfamily"/>
</dbReference>
<evidence type="ECO:0000313" key="4">
    <source>
        <dbReference type="EMBL" id="MBO0655950.1"/>
    </source>
</evidence>
<sequence>MPSRPRCRTYQDLLGTTLAAALKAGTVSAGHREHVLVESAFSGHPLLSLPLSAPADARNAVERARTAHGVWRGVRASDRARWLAWLRKGLAGRHGALGSVLTHAAGLGSVDAATELRQADRVLRHFAAAGRHGFGSWQPQGKAGPGGPPHRTGERPAVLASQVDDARPLASLLEGALPALLRGGAVVTEVDVRSAMVALAVTSAARRAGLPAGAWQLVVQGFSDHATARAVRAVLTEHADDSAPQCCGPGPARSTRARPRLPGLLVVRHDGQARAAARAAVRACFSRAGRGCAATPLIAVHAAQSADFLDCFVREAARFTPGSTLLQRRQPALLLDWVDSAVASGAQPLLLGGRPGDRPDGSAPAVPRPVILLDGSRWHERPHELPLGPLAVVTRFTWWAQALELAQHTGSHLSVFTRTHASRLAPQFAGLPATRIRLNQPPVAGLLPRGALPGVEGHDDARDAGGFR</sequence>
<dbReference type="RefSeq" id="WP_086570231.1">
    <property type="nucleotide sequence ID" value="NZ_JAFMOF010000004.1"/>
</dbReference>
<comment type="caution">
    <text evidence="4">The sequence shown here is derived from an EMBL/GenBank/DDBJ whole genome shotgun (WGS) entry which is preliminary data.</text>
</comment>
<dbReference type="EMBL" id="JAFMOF010000004">
    <property type="protein sequence ID" value="MBO0655950.1"/>
    <property type="molecule type" value="Genomic_DNA"/>
</dbReference>
<feature type="region of interest" description="Disordered" evidence="2">
    <location>
        <begin position="447"/>
        <end position="468"/>
    </location>
</feature>
<dbReference type="InterPro" id="IPR016163">
    <property type="entry name" value="Ald_DH_C"/>
</dbReference>
<feature type="compositionally biased region" description="Basic and acidic residues" evidence="2">
    <location>
        <begin position="456"/>
        <end position="468"/>
    </location>
</feature>
<dbReference type="GO" id="GO:0016620">
    <property type="term" value="F:oxidoreductase activity, acting on the aldehyde or oxo group of donors, NAD or NADP as acceptor"/>
    <property type="evidence" value="ECO:0007669"/>
    <property type="project" value="InterPro"/>
</dbReference>
<feature type="domain" description="Aldehyde dehydrogenase" evidence="3">
    <location>
        <begin position="33"/>
        <end position="221"/>
    </location>
</feature>